<dbReference type="GO" id="GO:0010181">
    <property type="term" value="F:FMN binding"/>
    <property type="evidence" value="ECO:0007669"/>
    <property type="project" value="InterPro"/>
</dbReference>
<evidence type="ECO:0000313" key="3">
    <source>
        <dbReference type="Proteomes" id="UP000824214"/>
    </source>
</evidence>
<dbReference type="InterPro" id="IPR029039">
    <property type="entry name" value="Flavoprotein-like_sf"/>
</dbReference>
<evidence type="ECO:0000313" key="2">
    <source>
        <dbReference type="EMBL" id="HJB36597.1"/>
    </source>
</evidence>
<sequence>MSKILVAYFSASGVTARAAQAIAAAVGGDLYEIAPAQPYTAADLDWTNKQSRSSLEMRDTACRPALAAAVENIQQYDTVFVGFPIWWGIEPRAVDTFLESGDFSGKVMVPFSTSGGSAMPPAERHLREQYPALTWEAGQLVTPRTAGAWAQSALGQ</sequence>
<evidence type="ECO:0000259" key="1">
    <source>
        <dbReference type="PROSITE" id="PS50902"/>
    </source>
</evidence>
<proteinExistence type="predicted"/>
<dbReference type="EMBL" id="DWXZ01000012">
    <property type="protein sequence ID" value="HJB36597.1"/>
    <property type="molecule type" value="Genomic_DNA"/>
</dbReference>
<dbReference type="PANTHER" id="PTHR39201">
    <property type="entry name" value="EXPORTED PROTEIN-RELATED"/>
    <property type="match status" value="1"/>
</dbReference>
<dbReference type="InterPro" id="IPR008254">
    <property type="entry name" value="Flavodoxin/NO_synth"/>
</dbReference>
<feature type="domain" description="Flavodoxin-like" evidence="1">
    <location>
        <begin position="4"/>
        <end position="156"/>
    </location>
</feature>
<protein>
    <submittedName>
        <fullName evidence="2">Flavodoxin</fullName>
    </submittedName>
</protein>
<name>A0A9D2LWD6_9FIRM</name>
<dbReference type="GO" id="GO:0016651">
    <property type="term" value="F:oxidoreductase activity, acting on NAD(P)H"/>
    <property type="evidence" value="ECO:0007669"/>
    <property type="project" value="UniProtKB-ARBA"/>
</dbReference>
<accession>A0A9D2LWD6</accession>
<dbReference type="PROSITE" id="PS50902">
    <property type="entry name" value="FLAVODOXIN_LIKE"/>
    <property type="match status" value="1"/>
</dbReference>
<organism evidence="2 3">
    <name type="scientific">Candidatus Acutalibacter ornithocaccae</name>
    <dbReference type="NCBI Taxonomy" id="2838416"/>
    <lineage>
        <taxon>Bacteria</taxon>
        <taxon>Bacillati</taxon>
        <taxon>Bacillota</taxon>
        <taxon>Clostridia</taxon>
        <taxon>Eubacteriales</taxon>
        <taxon>Acutalibacteraceae</taxon>
        <taxon>Acutalibacter</taxon>
    </lineage>
</organism>
<dbReference type="AlphaFoldDB" id="A0A9D2LWD6"/>
<dbReference type="Pfam" id="PF12682">
    <property type="entry name" value="Flavodoxin_4"/>
    <property type="match status" value="1"/>
</dbReference>
<reference evidence="2" key="2">
    <citation type="submission" date="2021-04" db="EMBL/GenBank/DDBJ databases">
        <authorList>
            <person name="Gilroy R."/>
        </authorList>
    </citation>
    <scope>NUCLEOTIDE SEQUENCE</scope>
    <source>
        <strain evidence="2">ChiBcolR8-3208</strain>
    </source>
</reference>
<dbReference type="SUPFAM" id="SSF52218">
    <property type="entry name" value="Flavoproteins"/>
    <property type="match status" value="1"/>
</dbReference>
<dbReference type="PANTHER" id="PTHR39201:SF1">
    <property type="entry name" value="FLAVODOXIN-LIKE DOMAIN-CONTAINING PROTEIN"/>
    <property type="match status" value="1"/>
</dbReference>
<dbReference type="Proteomes" id="UP000824214">
    <property type="component" value="Unassembled WGS sequence"/>
</dbReference>
<reference evidence="2" key="1">
    <citation type="journal article" date="2021" name="PeerJ">
        <title>Extensive microbial diversity within the chicken gut microbiome revealed by metagenomics and culture.</title>
        <authorList>
            <person name="Gilroy R."/>
            <person name="Ravi A."/>
            <person name="Getino M."/>
            <person name="Pursley I."/>
            <person name="Horton D.L."/>
            <person name="Alikhan N.F."/>
            <person name="Baker D."/>
            <person name="Gharbi K."/>
            <person name="Hall N."/>
            <person name="Watson M."/>
            <person name="Adriaenssens E.M."/>
            <person name="Foster-Nyarko E."/>
            <person name="Jarju S."/>
            <person name="Secka A."/>
            <person name="Antonio M."/>
            <person name="Oren A."/>
            <person name="Chaudhuri R.R."/>
            <person name="La Ragione R."/>
            <person name="Hildebrand F."/>
            <person name="Pallen M.J."/>
        </authorList>
    </citation>
    <scope>NUCLEOTIDE SEQUENCE</scope>
    <source>
        <strain evidence="2">ChiBcolR8-3208</strain>
    </source>
</reference>
<gene>
    <name evidence="2" type="ORF">H9942_00835</name>
</gene>
<comment type="caution">
    <text evidence="2">The sequence shown here is derived from an EMBL/GenBank/DDBJ whole genome shotgun (WGS) entry which is preliminary data.</text>
</comment>
<dbReference type="Gene3D" id="3.40.50.360">
    <property type="match status" value="1"/>
</dbReference>
<dbReference type="NCBIfam" id="NF005501">
    <property type="entry name" value="PRK07116.1"/>
    <property type="match status" value="1"/>
</dbReference>